<evidence type="ECO:0000256" key="1">
    <source>
        <dbReference type="SAM" id="Phobius"/>
    </source>
</evidence>
<dbReference type="OrthoDB" id="7510023at2"/>
<accession>A0A1M6CHD2</accession>
<proteinExistence type="predicted"/>
<evidence type="ECO:0000313" key="2">
    <source>
        <dbReference type="EMBL" id="SHI60164.1"/>
    </source>
</evidence>
<gene>
    <name evidence="2" type="ORF">SAMN05444417_1183</name>
</gene>
<protein>
    <recommendedName>
        <fullName evidence="4">DUF2842 domain-containing protein</fullName>
    </recommendedName>
</protein>
<keyword evidence="3" id="KW-1185">Reference proteome</keyword>
<sequence>MARSPSRLSHKARKRLSILFLVVGLPAYIVACVTVVNLFDRPPILLELAVYVALGIVWAFLARPIFLGVGRAAPEDEDRE</sequence>
<dbReference type="AlphaFoldDB" id="A0A1M6CHD2"/>
<organism evidence="2 3">
    <name type="scientific">Wenxinia saemankumensis</name>
    <dbReference type="NCBI Taxonomy" id="1447782"/>
    <lineage>
        <taxon>Bacteria</taxon>
        <taxon>Pseudomonadati</taxon>
        <taxon>Pseudomonadota</taxon>
        <taxon>Alphaproteobacteria</taxon>
        <taxon>Rhodobacterales</taxon>
        <taxon>Roseobacteraceae</taxon>
        <taxon>Wenxinia</taxon>
    </lineage>
</organism>
<evidence type="ECO:0008006" key="4">
    <source>
        <dbReference type="Google" id="ProtNLM"/>
    </source>
</evidence>
<dbReference type="EMBL" id="FQYO01000002">
    <property type="protein sequence ID" value="SHI60164.1"/>
    <property type="molecule type" value="Genomic_DNA"/>
</dbReference>
<feature type="transmembrane region" description="Helical" evidence="1">
    <location>
        <begin position="16"/>
        <end position="38"/>
    </location>
</feature>
<keyword evidence="1" id="KW-0812">Transmembrane</keyword>
<evidence type="ECO:0000313" key="3">
    <source>
        <dbReference type="Proteomes" id="UP000184292"/>
    </source>
</evidence>
<reference evidence="2 3" key="1">
    <citation type="submission" date="2016-11" db="EMBL/GenBank/DDBJ databases">
        <authorList>
            <person name="Jaros S."/>
            <person name="Januszkiewicz K."/>
            <person name="Wedrychowicz H."/>
        </authorList>
    </citation>
    <scope>NUCLEOTIDE SEQUENCE [LARGE SCALE GENOMIC DNA]</scope>
    <source>
        <strain evidence="2 3">DSM 100565</strain>
    </source>
</reference>
<dbReference type="Pfam" id="PF11003">
    <property type="entry name" value="DUF2842"/>
    <property type="match status" value="1"/>
</dbReference>
<dbReference type="STRING" id="1447782.SAMN05444417_1183"/>
<feature type="transmembrane region" description="Helical" evidence="1">
    <location>
        <begin position="44"/>
        <end position="61"/>
    </location>
</feature>
<keyword evidence="1" id="KW-1133">Transmembrane helix</keyword>
<name>A0A1M6CHD2_9RHOB</name>
<keyword evidence="1" id="KW-0472">Membrane</keyword>
<dbReference type="InterPro" id="IPR021265">
    <property type="entry name" value="DUF2842"/>
</dbReference>
<dbReference type="Proteomes" id="UP000184292">
    <property type="component" value="Unassembled WGS sequence"/>
</dbReference>
<dbReference type="RefSeq" id="WP_073326882.1">
    <property type="nucleotide sequence ID" value="NZ_FQYO01000002.1"/>
</dbReference>